<reference evidence="5 6" key="1">
    <citation type="submission" date="2019-02" db="EMBL/GenBank/DDBJ databases">
        <title>Deep-cultivation of Planctomycetes and their phenomic and genomic characterization uncovers novel biology.</title>
        <authorList>
            <person name="Wiegand S."/>
            <person name="Jogler M."/>
            <person name="Boedeker C."/>
            <person name="Pinto D."/>
            <person name="Vollmers J."/>
            <person name="Rivas-Marin E."/>
            <person name="Kohn T."/>
            <person name="Peeters S.H."/>
            <person name="Heuer A."/>
            <person name="Rast P."/>
            <person name="Oberbeckmann S."/>
            <person name="Bunk B."/>
            <person name="Jeske O."/>
            <person name="Meyerdierks A."/>
            <person name="Storesund J.E."/>
            <person name="Kallscheuer N."/>
            <person name="Luecker S."/>
            <person name="Lage O.M."/>
            <person name="Pohl T."/>
            <person name="Merkel B.J."/>
            <person name="Hornburger P."/>
            <person name="Mueller R.-W."/>
            <person name="Bruemmer F."/>
            <person name="Labrenz M."/>
            <person name="Spormann A.M."/>
            <person name="Op den Camp H."/>
            <person name="Overmann J."/>
            <person name="Amann R."/>
            <person name="Jetten M.S.M."/>
            <person name="Mascher T."/>
            <person name="Medema M.H."/>
            <person name="Devos D.P."/>
            <person name="Kaster A.-K."/>
            <person name="Ovreas L."/>
            <person name="Rohde M."/>
            <person name="Galperin M.Y."/>
            <person name="Jogler C."/>
        </authorList>
    </citation>
    <scope>NUCLEOTIDE SEQUENCE [LARGE SCALE GENOMIC DNA]</scope>
    <source>
        <strain evidence="5 6">V22</strain>
    </source>
</reference>
<sequence length="489" mass="54841">MNDFNARHFISAVTLLTIVSFGAQSTEAQFFQRNNQRQNQQQNQPQSPTDQQNRAAEEAYQKGDFDKTIQLCDTALRRNRNNDVAYYLRGSAKVELGLRNRDTDKVREGIADAREAIRIRGRESTNYYLPYLFGMTNLSIIEERDDHAEVSIQIAEQTLKRPNMKAEEKSNVLYQKGYAEAYLKKTEDAVASFDAAIRLNPKLLAAYTAAADALARAGEEERAEAAFDRAVKAFPDQPLVHNNRGMFLQQHGKADQSIGDFTKAIQLDPKYFYSYTNRGFALLKTDDPAAAEADFTKSLQQNPNQPMVYGLRGTARLEQKKFDEAIADHEKAVEMVPGNAVAHADLAFAYFFAGSYDAAINAFDNALKLQDTFKHLIPWKVEATREAGQEADPNTDEYSIILATTGAERDWVDSLVAFTFGRLTADELLTAVTADEKIAPAQTCEAHYFIARKLLREGKEAEAKEHFEKALATNQQQLSAYRGAKLALK</sequence>
<dbReference type="RefSeq" id="WP_197439691.1">
    <property type="nucleotide sequence ID" value="NZ_CP036316.1"/>
</dbReference>
<evidence type="ECO:0000313" key="6">
    <source>
        <dbReference type="Proteomes" id="UP000319976"/>
    </source>
</evidence>
<dbReference type="SMART" id="SM00028">
    <property type="entry name" value="TPR"/>
    <property type="match status" value="8"/>
</dbReference>
<dbReference type="PANTHER" id="PTHR44858:SF1">
    <property type="entry name" value="UDP-N-ACETYLGLUCOSAMINE--PEPTIDE N-ACETYLGLUCOSAMINYLTRANSFERASE SPINDLY-RELATED"/>
    <property type="match status" value="1"/>
</dbReference>
<feature type="repeat" description="TPR" evidence="3">
    <location>
        <begin position="272"/>
        <end position="305"/>
    </location>
</feature>
<evidence type="ECO:0000256" key="3">
    <source>
        <dbReference type="PROSITE-ProRule" id="PRU00339"/>
    </source>
</evidence>
<evidence type="ECO:0000256" key="1">
    <source>
        <dbReference type="ARBA" id="ARBA00022737"/>
    </source>
</evidence>
<keyword evidence="5" id="KW-0449">Lipoprotein</keyword>
<accession>A0A517TCU5</accession>
<dbReference type="KEGG" id="chya:V22_34530"/>
<evidence type="ECO:0000313" key="5">
    <source>
        <dbReference type="EMBL" id="QDT66188.1"/>
    </source>
</evidence>
<proteinExistence type="predicted"/>
<dbReference type="Pfam" id="PF13431">
    <property type="entry name" value="TPR_17"/>
    <property type="match status" value="1"/>
</dbReference>
<dbReference type="Pfam" id="PF14559">
    <property type="entry name" value="TPR_19"/>
    <property type="match status" value="1"/>
</dbReference>
<feature type="repeat" description="TPR" evidence="3">
    <location>
        <begin position="204"/>
        <end position="237"/>
    </location>
</feature>
<dbReference type="PANTHER" id="PTHR44858">
    <property type="entry name" value="TETRATRICOPEPTIDE REPEAT PROTEIN 6"/>
    <property type="match status" value="1"/>
</dbReference>
<feature type="repeat" description="TPR" evidence="3">
    <location>
        <begin position="170"/>
        <end position="203"/>
    </location>
</feature>
<dbReference type="SUPFAM" id="SSF48452">
    <property type="entry name" value="TPR-like"/>
    <property type="match status" value="2"/>
</dbReference>
<feature type="compositionally biased region" description="Low complexity" evidence="4">
    <location>
        <begin position="34"/>
        <end position="53"/>
    </location>
</feature>
<dbReference type="Pfam" id="PF13432">
    <property type="entry name" value="TPR_16"/>
    <property type="match status" value="1"/>
</dbReference>
<dbReference type="EMBL" id="CP036316">
    <property type="protein sequence ID" value="QDT66188.1"/>
    <property type="molecule type" value="Genomic_DNA"/>
</dbReference>
<dbReference type="InterPro" id="IPR050498">
    <property type="entry name" value="Ycf3"/>
</dbReference>
<dbReference type="InterPro" id="IPR011990">
    <property type="entry name" value="TPR-like_helical_dom_sf"/>
</dbReference>
<feature type="repeat" description="TPR" evidence="3">
    <location>
        <begin position="306"/>
        <end position="339"/>
    </location>
</feature>
<keyword evidence="1" id="KW-0677">Repeat</keyword>
<gene>
    <name evidence="5" type="primary">nlpI_2</name>
    <name evidence="5" type="ORF">V22_34530</name>
</gene>
<evidence type="ECO:0000256" key="2">
    <source>
        <dbReference type="ARBA" id="ARBA00022803"/>
    </source>
</evidence>
<dbReference type="InterPro" id="IPR019734">
    <property type="entry name" value="TPR_rpt"/>
</dbReference>
<evidence type="ECO:0000256" key="4">
    <source>
        <dbReference type="SAM" id="MobiDB-lite"/>
    </source>
</evidence>
<keyword evidence="2 3" id="KW-0802">TPR repeat</keyword>
<organism evidence="5 6">
    <name type="scientific">Calycomorphotria hydatis</name>
    <dbReference type="NCBI Taxonomy" id="2528027"/>
    <lineage>
        <taxon>Bacteria</taxon>
        <taxon>Pseudomonadati</taxon>
        <taxon>Planctomycetota</taxon>
        <taxon>Planctomycetia</taxon>
        <taxon>Planctomycetales</taxon>
        <taxon>Planctomycetaceae</taxon>
        <taxon>Calycomorphotria</taxon>
    </lineage>
</organism>
<name>A0A517TCU5_9PLAN</name>
<dbReference type="AlphaFoldDB" id="A0A517TCU5"/>
<feature type="repeat" description="TPR" evidence="3">
    <location>
        <begin position="340"/>
        <end position="373"/>
    </location>
</feature>
<feature type="region of interest" description="Disordered" evidence="4">
    <location>
        <begin position="34"/>
        <end position="60"/>
    </location>
</feature>
<feature type="repeat" description="TPR" evidence="3">
    <location>
        <begin position="238"/>
        <end position="271"/>
    </location>
</feature>
<protein>
    <submittedName>
        <fullName evidence="5">Lipoprotein NlpI</fullName>
    </submittedName>
</protein>
<keyword evidence="6" id="KW-1185">Reference proteome</keyword>
<dbReference type="Gene3D" id="1.25.40.10">
    <property type="entry name" value="Tetratricopeptide repeat domain"/>
    <property type="match status" value="3"/>
</dbReference>
<dbReference type="PROSITE" id="PS50005">
    <property type="entry name" value="TPR"/>
    <property type="match status" value="6"/>
</dbReference>
<dbReference type="Proteomes" id="UP000319976">
    <property type="component" value="Chromosome"/>
</dbReference>